<gene>
    <name evidence="1" type="ORF">AKJ62_02325</name>
</gene>
<dbReference type="AlphaFoldDB" id="A0A133U6L1"/>
<keyword evidence="2" id="KW-1185">Reference proteome</keyword>
<comment type="caution">
    <text evidence="1">The sequence shown here is derived from an EMBL/GenBank/DDBJ whole genome shotgun (WGS) entry which is preliminary data.</text>
</comment>
<protein>
    <submittedName>
        <fullName evidence="1">Uncharacterized protein</fullName>
    </submittedName>
</protein>
<evidence type="ECO:0000313" key="2">
    <source>
        <dbReference type="Proteomes" id="UP000070589"/>
    </source>
</evidence>
<sequence>MSENPSKENCRFSSVKEFDGEGEDGKTRVLFEEFSNFLNGYSSAYSHSSLENSWKNTQAELSKT</sequence>
<name>A0A133U6L1_9EURY</name>
<organism evidence="1 2">
    <name type="scientific">candidate division MSBL1 archaeon SCGC-AAA259D14</name>
    <dbReference type="NCBI Taxonomy" id="1698261"/>
    <lineage>
        <taxon>Archaea</taxon>
        <taxon>Methanobacteriati</taxon>
        <taxon>Methanobacteriota</taxon>
        <taxon>candidate division MSBL1</taxon>
    </lineage>
</organism>
<accession>A0A133U6L1</accession>
<reference evidence="1 2" key="1">
    <citation type="journal article" date="2016" name="Sci. Rep.">
        <title>Metabolic traits of an uncultured archaeal lineage -MSBL1- from brine pools of the Red Sea.</title>
        <authorList>
            <person name="Mwirichia R."/>
            <person name="Alam I."/>
            <person name="Rashid M."/>
            <person name="Vinu M."/>
            <person name="Ba-Alawi W."/>
            <person name="Anthony Kamau A."/>
            <person name="Kamanda Ngugi D."/>
            <person name="Goker M."/>
            <person name="Klenk H.P."/>
            <person name="Bajic V."/>
            <person name="Stingl U."/>
        </authorList>
    </citation>
    <scope>NUCLEOTIDE SEQUENCE [LARGE SCALE GENOMIC DNA]</scope>
    <source>
        <strain evidence="1">SCGC-AAA259D14</strain>
    </source>
</reference>
<dbReference type="Proteomes" id="UP000070589">
    <property type="component" value="Unassembled WGS sequence"/>
</dbReference>
<evidence type="ECO:0000313" key="1">
    <source>
        <dbReference type="EMBL" id="KXA89817.1"/>
    </source>
</evidence>
<proteinExistence type="predicted"/>
<dbReference type="EMBL" id="LHXL01000022">
    <property type="protein sequence ID" value="KXA89817.1"/>
    <property type="molecule type" value="Genomic_DNA"/>
</dbReference>